<feature type="chain" id="PRO_5031108421" description="Hexosyltransferase" evidence="1">
    <location>
        <begin position="18"/>
        <end position="339"/>
    </location>
</feature>
<feature type="signal peptide" evidence="1">
    <location>
        <begin position="1"/>
        <end position="17"/>
    </location>
</feature>
<evidence type="ECO:0000256" key="1">
    <source>
        <dbReference type="SAM" id="SignalP"/>
    </source>
</evidence>
<evidence type="ECO:0000313" key="2">
    <source>
        <dbReference type="EMBL" id="CAE4653972.1"/>
    </source>
</evidence>
<dbReference type="EMBL" id="HBNR01077483">
    <property type="protein sequence ID" value="CAE4653972.1"/>
    <property type="molecule type" value="Transcribed_RNA"/>
</dbReference>
<evidence type="ECO:0008006" key="3">
    <source>
        <dbReference type="Google" id="ProtNLM"/>
    </source>
</evidence>
<sequence length="339" mass="37422">MARWRSGIPAALTVVLAALPCPAVRLAPSLLFVPGRRPGCGWQNVSFVEGASNTTHLVNFNEVPGLSRFKSQWNTFMGMERFKARLQRQPQKPTNVAVVVGVFSRAGCEDVPFRQAIRSSWMTLPEVCALTPAGPKPHCSLYVTFVVGQGGKADEDSSEPDLTVLPMEENLNCGKTPAWFNFAATQYTWATHIVKMDMDAFPFVSSLLASMRSFRNKCQNVFGGRPWPPVSPWETLQTGLKDLLAEEAARSHRAEEPAWQGQQVPGLQPGSWMQGGLFLLTPQLALNASAPGGWWVEESKKCRPEDLVAGLAIHNYGVNNNVCVAALKFRTLDQYWHKP</sequence>
<proteinExistence type="predicted"/>
<keyword evidence="1" id="KW-0732">Signal</keyword>
<organism evidence="2">
    <name type="scientific">Alexandrium monilatum</name>
    <dbReference type="NCBI Taxonomy" id="311494"/>
    <lineage>
        <taxon>Eukaryota</taxon>
        <taxon>Sar</taxon>
        <taxon>Alveolata</taxon>
        <taxon>Dinophyceae</taxon>
        <taxon>Gonyaulacales</taxon>
        <taxon>Pyrocystaceae</taxon>
        <taxon>Alexandrium</taxon>
    </lineage>
</organism>
<dbReference type="AlphaFoldDB" id="A0A7S4SS38"/>
<gene>
    <name evidence="2" type="ORF">AMON00008_LOCUS55153</name>
</gene>
<protein>
    <recommendedName>
        <fullName evidence="3">Hexosyltransferase</fullName>
    </recommendedName>
</protein>
<name>A0A7S4SS38_9DINO</name>
<accession>A0A7S4SS38</accession>
<reference evidence="2" key="1">
    <citation type="submission" date="2021-01" db="EMBL/GenBank/DDBJ databases">
        <authorList>
            <person name="Corre E."/>
            <person name="Pelletier E."/>
            <person name="Niang G."/>
            <person name="Scheremetjew M."/>
            <person name="Finn R."/>
            <person name="Kale V."/>
            <person name="Holt S."/>
            <person name="Cochrane G."/>
            <person name="Meng A."/>
            <person name="Brown T."/>
            <person name="Cohen L."/>
        </authorList>
    </citation>
    <scope>NUCLEOTIDE SEQUENCE</scope>
    <source>
        <strain evidence="2">CCMP3105</strain>
    </source>
</reference>